<dbReference type="RefSeq" id="WP_168030435.1">
    <property type="nucleotide sequence ID" value="NZ_JAAVNE010000015.1"/>
</dbReference>
<keyword evidence="1" id="KW-0812">Transmembrane</keyword>
<keyword evidence="1" id="KW-0472">Membrane</keyword>
<dbReference type="EMBL" id="JAAVNE010000015">
    <property type="protein sequence ID" value="NKC31447.1"/>
    <property type="molecule type" value="Genomic_DNA"/>
</dbReference>
<sequence length="67" mass="7257">MNLATSWRSAALAALLLGLAWLLWEAAGWLVERFGLPVAALLQQSVLFVLGLGLLDTLAMRILGRHS</sequence>
<protein>
    <submittedName>
        <fullName evidence="2">Uncharacterized protein</fullName>
    </submittedName>
</protein>
<name>A0ABX1E7E2_9PROT</name>
<feature type="transmembrane region" description="Helical" evidence="1">
    <location>
        <begin position="38"/>
        <end position="59"/>
    </location>
</feature>
<evidence type="ECO:0000313" key="3">
    <source>
        <dbReference type="Proteomes" id="UP000787635"/>
    </source>
</evidence>
<dbReference type="Proteomes" id="UP000787635">
    <property type="component" value="Unassembled WGS sequence"/>
</dbReference>
<keyword evidence="3" id="KW-1185">Reference proteome</keyword>
<reference evidence="2 3" key="1">
    <citation type="submission" date="2020-03" db="EMBL/GenBank/DDBJ databases">
        <title>Roseomonas selenitidurans sp. nov. isolated from urban soil.</title>
        <authorList>
            <person name="Liu H."/>
        </authorList>
    </citation>
    <scope>NUCLEOTIDE SEQUENCE [LARGE SCALE GENOMIC DNA]</scope>
    <source>
        <strain evidence="2 3">BU-1</strain>
    </source>
</reference>
<gene>
    <name evidence="2" type="ORF">HEQ75_11300</name>
</gene>
<comment type="caution">
    <text evidence="2">The sequence shown here is derived from an EMBL/GenBank/DDBJ whole genome shotgun (WGS) entry which is preliminary data.</text>
</comment>
<evidence type="ECO:0000313" key="2">
    <source>
        <dbReference type="EMBL" id="NKC31447.1"/>
    </source>
</evidence>
<evidence type="ECO:0000256" key="1">
    <source>
        <dbReference type="SAM" id="Phobius"/>
    </source>
</evidence>
<proteinExistence type="predicted"/>
<organism evidence="2 3">
    <name type="scientific">Falsiroseomonas selenitidurans</name>
    <dbReference type="NCBI Taxonomy" id="2716335"/>
    <lineage>
        <taxon>Bacteria</taxon>
        <taxon>Pseudomonadati</taxon>
        <taxon>Pseudomonadota</taxon>
        <taxon>Alphaproteobacteria</taxon>
        <taxon>Acetobacterales</taxon>
        <taxon>Roseomonadaceae</taxon>
        <taxon>Falsiroseomonas</taxon>
    </lineage>
</organism>
<keyword evidence="1" id="KW-1133">Transmembrane helix</keyword>
<accession>A0ABX1E7E2</accession>